<gene>
    <name evidence="5" type="ORF">FZC79_14665</name>
</gene>
<keyword evidence="1" id="KW-0678">Repressor</keyword>
<dbReference type="SUPFAM" id="SSF46689">
    <property type="entry name" value="Homeodomain-like"/>
    <property type="match status" value="1"/>
</dbReference>
<reference evidence="5 6" key="1">
    <citation type="submission" date="2019-08" db="EMBL/GenBank/DDBJ databases">
        <title>Bacillus genomes from the desert of Cuatro Cienegas, Coahuila.</title>
        <authorList>
            <person name="Olmedo-Alvarez G."/>
        </authorList>
    </citation>
    <scope>NUCLEOTIDE SEQUENCE [LARGE SCALE GENOMIC DNA]</scope>
    <source>
        <strain evidence="5 6">CH40_1T</strain>
    </source>
</reference>
<evidence type="ECO:0000259" key="4">
    <source>
        <dbReference type="PROSITE" id="PS50977"/>
    </source>
</evidence>
<evidence type="ECO:0000313" key="5">
    <source>
        <dbReference type="EMBL" id="TYR74327.1"/>
    </source>
</evidence>
<evidence type="ECO:0000313" key="6">
    <source>
        <dbReference type="Proteomes" id="UP000323317"/>
    </source>
</evidence>
<feature type="DNA-binding region" description="H-T-H motif" evidence="3">
    <location>
        <begin position="33"/>
        <end position="52"/>
    </location>
</feature>
<dbReference type="Gene3D" id="1.10.357.10">
    <property type="entry name" value="Tetracycline Repressor, domain 2"/>
    <property type="match status" value="1"/>
</dbReference>
<dbReference type="InterPro" id="IPR001647">
    <property type="entry name" value="HTH_TetR"/>
</dbReference>
<dbReference type="InterPro" id="IPR050624">
    <property type="entry name" value="HTH-type_Tx_Regulator"/>
</dbReference>
<accession>A0A5D4KAE4</accession>
<comment type="caution">
    <text evidence="5">The sequence shown here is derived from an EMBL/GenBank/DDBJ whole genome shotgun (WGS) entry which is preliminary data.</text>
</comment>
<evidence type="ECO:0000256" key="2">
    <source>
        <dbReference type="ARBA" id="ARBA00023125"/>
    </source>
</evidence>
<dbReference type="Proteomes" id="UP000323317">
    <property type="component" value="Unassembled WGS sequence"/>
</dbReference>
<keyword evidence="2 3" id="KW-0238">DNA-binding</keyword>
<dbReference type="InterPro" id="IPR039532">
    <property type="entry name" value="TetR_C_Firmicutes"/>
</dbReference>
<dbReference type="PANTHER" id="PTHR43479:SF7">
    <property type="entry name" value="TETR-FAMILY TRANSCRIPTIONAL REGULATOR"/>
    <property type="match status" value="1"/>
</dbReference>
<proteinExistence type="predicted"/>
<dbReference type="PROSITE" id="PS50977">
    <property type="entry name" value="HTH_TETR_2"/>
    <property type="match status" value="1"/>
</dbReference>
<dbReference type="PANTHER" id="PTHR43479">
    <property type="entry name" value="ACREF/ENVCD OPERON REPRESSOR-RELATED"/>
    <property type="match status" value="1"/>
</dbReference>
<protein>
    <submittedName>
        <fullName evidence="5">TetR/AcrR family transcriptional regulator</fullName>
    </submittedName>
</protein>
<evidence type="ECO:0000256" key="1">
    <source>
        <dbReference type="ARBA" id="ARBA00022491"/>
    </source>
</evidence>
<dbReference type="InterPro" id="IPR009057">
    <property type="entry name" value="Homeodomain-like_sf"/>
</dbReference>
<sequence>MSSKMDRRKQYTRMVLKESLMDLLKEKSISSITIKEICEKADINRSTYYAHFASQYELLNAIEEEFIENLVRTLTQYNFSKEDDTLQMTEKFFEFIAENSEVCQTLLGENTDIHFQKKGMMITREYIFNDWITDMKMDEETYGYINLFIVSGSIYVTKNWLESGQNKTPKEMAEILNNFINKGLSNMR</sequence>
<dbReference type="Pfam" id="PF00440">
    <property type="entry name" value="TetR_N"/>
    <property type="match status" value="1"/>
</dbReference>
<name>A0A5D4KAE4_9BACI</name>
<dbReference type="Pfam" id="PF14278">
    <property type="entry name" value="TetR_C_8"/>
    <property type="match status" value="1"/>
</dbReference>
<dbReference type="RefSeq" id="WP_148947550.1">
    <property type="nucleotide sequence ID" value="NZ_JBNIKK010000012.1"/>
</dbReference>
<dbReference type="EMBL" id="VTEH01000012">
    <property type="protein sequence ID" value="TYR74327.1"/>
    <property type="molecule type" value="Genomic_DNA"/>
</dbReference>
<organism evidence="5 6">
    <name type="scientific">Rossellomorea vietnamensis</name>
    <dbReference type="NCBI Taxonomy" id="218284"/>
    <lineage>
        <taxon>Bacteria</taxon>
        <taxon>Bacillati</taxon>
        <taxon>Bacillota</taxon>
        <taxon>Bacilli</taxon>
        <taxon>Bacillales</taxon>
        <taxon>Bacillaceae</taxon>
        <taxon>Rossellomorea</taxon>
    </lineage>
</organism>
<dbReference type="AlphaFoldDB" id="A0A5D4KAE4"/>
<feature type="domain" description="HTH tetR-type" evidence="4">
    <location>
        <begin position="10"/>
        <end position="70"/>
    </location>
</feature>
<evidence type="ECO:0000256" key="3">
    <source>
        <dbReference type="PROSITE-ProRule" id="PRU00335"/>
    </source>
</evidence>
<dbReference type="GO" id="GO:0003677">
    <property type="term" value="F:DNA binding"/>
    <property type="evidence" value="ECO:0007669"/>
    <property type="project" value="UniProtKB-UniRule"/>
</dbReference>